<dbReference type="AlphaFoldDB" id="A0A9W8ID72"/>
<dbReference type="EMBL" id="JANBUY010000307">
    <property type="protein sequence ID" value="KAJ2860330.1"/>
    <property type="molecule type" value="Genomic_DNA"/>
</dbReference>
<organism evidence="2 3">
    <name type="scientific">Coemansia aciculifera</name>
    <dbReference type="NCBI Taxonomy" id="417176"/>
    <lineage>
        <taxon>Eukaryota</taxon>
        <taxon>Fungi</taxon>
        <taxon>Fungi incertae sedis</taxon>
        <taxon>Zoopagomycota</taxon>
        <taxon>Kickxellomycotina</taxon>
        <taxon>Kickxellomycetes</taxon>
        <taxon>Kickxellales</taxon>
        <taxon>Kickxellaceae</taxon>
        <taxon>Coemansia</taxon>
    </lineage>
</organism>
<evidence type="ECO:0000259" key="1">
    <source>
        <dbReference type="Pfam" id="PF12157"/>
    </source>
</evidence>
<keyword evidence="3" id="KW-1185">Reference proteome</keyword>
<protein>
    <recommendedName>
        <fullName evidence="1">Transcription initiation factor TFIID subunit 1 histone acetyltransferase domain-containing protein</fullName>
    </recommendedName>
</protein>
<evidence type="ECO:0000313" key="3">
    <source>
        <dbReference type="Proteomes" id="UP001140074"/>
    </source>
</evidence>
<feature type="domain" description="Transcription initiation factor TFIID subunit 1 histone acetyltransferase" evidence="1">
    <location>
        <begin position="1"/>
        <end position="70"/>
    </location>
</feature>
<sequence length="70" mass="7919">MLLLYGKGDPTAKGEGFSFVQVSIKDIFLRAGASVEEKLAEIEARPKSAHRYNMAEQQQIYKDEITSIWN</sequence>
<accession>A0A9W8ID72</accession>
<reference evidence="2" key="1">
    <citation type="submission" date="2022-07" db="EMBL/GenBank/DDBJ databases">
        <title>Phylogenomic reconstructions and comparative analyses of Kickxellomycotina fungi.</title>
        <authorList>
            <person name="Reynolds N.K."/>
            <person name="Stajich J.E."/>
            <person name="Barry K."/>
            <person name="Grigoriev I.V."/>
            <person name="Crous P."/>
            <person name="Smith M.E."/>
        </authorList>
    </citation>
    <scope>NUCLEOTIDE SEQUENCE</scope>
    <source>
        <strain evidence="2">RSA 476</strain>
    </source>
</reference>
<gene>
    <name evidence="2" type="ORF">GGH94_005586</name>
</gene>
<dbReference type="Pfam" id="PF12157">
    <property type="entry name" value="DUF3591"/>
    <property type="match status" value="1"/>
</dbReference>
<dbReference type="InterPro" id="IPR022591">
    <property type="entry name" value="TAF1_HAT_dom"/>
</dbReference>
<proteinExistence type="predicted"/>
<evidence type="ECO:0000313" key="2">
    <source>
        <dbReference type="EMBL" id="KAJ2860330.1"/>
    </source>
</evidence>
<comment type="caution">
    <text evidence="2">The sequence shown here is derived from an EMBL/GenBank/DDBJ whole genome shotgun (WGS) entry which is preliminary data.</text>
</comment>
<dbReference type="Proteomes" id="UP001140074">
    <property type="component" value="Unassembled WGS sequence"/>
</dbReference>
<name>A0A9W8ID72_9FUNG</name>